<dbReference type="KEGG" id="gsl:Gasu_47710"/>
<evidence type="ECO:0000313" key="3">
    <source>
        <dbReference type="Proteomes" id="UP000030680"/>
    </source>
</evidence>
<dbReference type="Gramene" id="EME27625">
    <property type="protein sequence ID" value="EME27625"/>
    <property type="gene ID" value="Gasu_47710"/>
</dbReference>
<dbReference type="EMBL" id="KB454529">
    <property type="protein sequence ID" value="EME27625.1"/>
    <property type="molecule type" value="Genomic_DNA"/>
</dbReference>
<organism evidence="2 3">
    <name type="scientific">Galdieria sulphuraria</name>
    <name type="common">Red alga</name>
    <dbReference type="NCBI Taxonomy" id="130081"/>
    <lineage>
        <taxon>Eukaryota</taxon>
        <taxon>Rhodophyta</taxon>
        <taxon>Bangiophyceae</taxon>
        <taxon>Galdieriales</taxon>
        <taxon>Galdieriaceae</taxon>
        <taxon>Galdieria</taxon>
    </lineage>
</organism>
<evidence type="ECO:0000256" key="1">
    <source>
        <dbReference type="SAM" id="Phobius"/>
    </source>
</evidence>
<proteinExistence type="predicted"/>
<gene>
    <name evidence="2" type="ORF">Gasu_47710</name>
</gene>
<keyword evidence="1" id="KW-0812">Transmembrane</keyword>
<evidence type="ECO:0008006" key="4">
    <source>
        <dbReference type="Google" id="ProtNLM"/>
    </source>
</evidence>
<feature type="transmembrane region" description="Helical" evidence="1">
    <location>
        <begin position="111"/>
        <end position="129"/>
    </location>
</feature>
<feature type="transmembrane region" description="Helical" evidence="1">
    <location>
        <begin position="186"/>
        <end position="212"/>
    </location>
</feature>
<sequence>MEENGSDSITQPQALRNILYCLLGCTPTLFRLINNKEVLIFLFWLPGILVEVVLALYLAVRFLRASNIWLLFDSFAVTTILSIAALALNTLFVVALVKISGDQGFLFSDTPFSWLTAILYLLMLFQVAFTEETVKYIAVMRGNLSSLKNFVAQAVAVGAGFAIAEQSNQMLDLYYFSKRAWTFSSILIQFLVFLCKSALHCSTAVFIAFRMVSVPTNFSFLHRFVYIIWIPLCYHFFCNILIQSEDFILEERYSLVVHACTLPLLVLVAVYFIFKTNHSQLLEQSYSSLAEGFVIR</sequence>
<feature type="transmembrane region" description="Helical" evidence="1">
    <location>
        <begin position="75"/>
        <end position="99"/>
    </location>
</feature>
<keyword evidence="1" id="KW-1133">Transmembrane helix</keyword>
<reference evidence="3" key="1">
    <citation type="journal article" date="2013" name="Science">
        <title>Gene transfer from bacteria and archaea facilitated evolution of an extremophilic eukaryote.</title>
        <authorList>
            <person name="Schonknecht G."/>
            <person name="Chen W.H."/>
            <person name="Ternes C.M."/>
            <person name="Barbier G.G."/>
            <person name="Shrestha R.P."/>
            <person name="Stanke M."/>
            <person name="Brautigam A."/>
            <person name="Baker B.J."/>
            <person name="Banfield J.F."/>
            <person name="Garavito R.M."/>
            <person name="Carr K."/>
            <person name="Wilkerson C."/>
            <person name="Rensing S.A."/>
            <person name="Gagneul D."/>
            <person name="Dickenson N.E."/>
            <person name="Oesterhelt C."/>
            <person name="Lercher M.J."/>
            <person name="Weber A.P."/>
        </authorList>
    </citation>
    <scope>NUCLEOTIDE SEQUENCE [LARGE SCALE GENOMIC DNA]</scope>
    <source>
        <strain evidence="3">074W</strain>
    </source>
</reference>
<protein>
    <recommendedName>
        <fullName evidence="4">PrsW family intramembrane metalloprotease</fullName>
    </recommendedName>
</protein>
<dbReference type="AlphaFoldDB" id="M2WUK2"/>
<feature type="transmembrane region" description="Helical" evidence="1">
    <location>
        <begin position="224"/>
        <end position="243"/>
    </location>
</feature>
<dbReference type="GeneID" id="17086516"/>
<accession>M2WUK2</accession>
<feature type="transmembrane region" description="Helical" evidence="1">
    <location>
        <begin position="255"/>
        <end position="274"/>
    </location>
</feature>
<feature type="transmembrane region" description="Helical" evidence="1">
    <location>
        <begin position="150"/>
        <end position="166"/>
    </location>
</feature>
<keyword evidence="3" id="KW-1185">Reference proteome</keyword>
<name>M2WUK2_GALSU</name>
<keyword evidence="1" id="KW-0472">Membrane</keyword>
<dbReference type="Proteomes" id="UP000030680">
    <property type="component" value="Unassembled WGS sequence"/>
</dbReference>
<evidence type="ECO:0000313" key="2">
    <source>
        <dbReference type="EMBL" id="EME27625.1"/>
    </source>
</evidence>
<dbReference type="RefSeq" id="XP_005704145.1">
    <property type="nucleotide sequence ID" value="XM_005704088.1"/>
</dbReference>
<feature type="transmembrane region" description="Helical" evidence="1">
    <location>
        <begin position="38"/>
        <end position="63"/>
    </location>
</feature>